<gene>
    <name evidence="4" type="ORF">KG104_04465</name>
</gene>
<dbReference type="EMBL" id="CP076456">
    <property type="protein sequence ID" value="QWQ37053.1"/>
    <property type="molecule type" value="Genomic_DNA"/>
</dbReference>
<dbReference type="RefSeq" id="WP_207347410.1">
    <property type="nucleotide sequence ID" value="NZ_JAFMSP010000004.1"/>
</dbReference>
<dbReference type="GO" id="GO:0008270">
    <property type="term" value="F:zinc ion binding"/>
    <property type="evidence" value="ECO:0007669"/>
    <property type="project" value="InterPro"/>
</dbReference>
<dbReference type="KEGG" id="asun:KG104_04465"/>
<dbReference type="Pfam" id="PF02720">
    <property type="entry name" value="DUF222"/>
    <property type="match status" value="1"/>
</dbReference>
<dbReference type="InterPro" id="IPR003615">
    <property type="entry name" value="HNH_nuc"/>
</dbReference>
<keyword evidence="4" id="KW-0540">Nuclease</keyword>
<proteinExistence type="inferred from homology"/>
<dbReference type="Pfam" id="PF01844">
    <property type="entry name" value="HNH"/>
    <property type="match status" value="1"/>
</dbReference>
<evidence type="ECO:0000313" key="4">
    <source>
        <dbReference type="EMBL" id="QWQ37053.1"/>
    </source>
</evidence>
<feature type="domain" description="HNH nuclease" evidence="3">
    <location>
        <begin position="429"/>
        <end position="479"/>
    </location>
</feature>
<dbReference type="Proteomes" id="UP000680588">
    <property type="component" value="Chromosome"/>
</dbReference>
<sequence length="539" mass="57079">MYYLSAPDRGSTNPGLASVAVGKRCGPPSNTLGSALELDPETGEVDAAGLEAAEVDPAEVDAAEVDAAESALRVQLIDHIRALEELKGSICAAQARAAAVFDESSRRSQSRAGVKRGQLGRGVAAQIALARRESPNKGARLLGLARILSTEMPHTLRALSRGAISEWRATILVRETACLRLVDRQKVDELVAGDQERLAQLGDRKLIAAIKSVSYGLDPHSVVNRAAKAASDRFVSCRPAPDTMAYVTALLPVAQGVGVMAALMRTADRARAAGDPRSKGQVMADTFVELLTGQERAEDLRVEVQLIMTDRTLLHGVLPPVVSRHSGTGDSDADHSGDSPRTVRGRPGGSAQSFVPDGAEPAVLTGYGIVPAQWARDLIRRDGSSAAPQRLRPSRRAPRTEVWLRRLYAAPDTGRLTAMDSRARLVPDGLARLIAARDQICRTPWCGAPIRHYDHIKPFREGGPTSAENIQGLCEACNQAKEAPGWTARCEEAPGAPGAPGALADNNGTGRHSVTITTPTGHIYRSTAPPLPGTTGAVS</sequence>
<evidence type="ECO:0000313" key="5">
    <source>
        <dbReference type="Proteomes" id="UP000680588"/>
    </source>
</evidence>
<name>A0A975S751_9MICC</name>
<evidence type="ECO:0000259" key="3">
    <source>
        <dbReference type="SMART" id="SM00507"/>
    </source>
</evidence>
<feature type="region of interest" description="Disordered" evidence="2">
    <location>
        <begin position="516"/>
        <end position="539"/>
    </location>
</feature>
<dbReference type="InterPro" id="IPR002711">
    <property type="entry name" value="HNH"/>
</dbReference>
<dbReference type="SMART" id="SM00507">
    <property type="entry name" value="HNHc"/>
    <property type="match status" value="1"/>
</dbReference>
<keyword evidence="5" id="KW-1185">Reference proteome</keyword>
<dbReference type="GO" id="GO:0004519">
    <property type="term" value="F:endonuclease activity"/>
    <property type="evidence" value="ECO:0007669"/>
    <property type="project" value="UniProtKB-KW"/>
</dbReference>
<dbReference type="AlphaFoldDB" id="A0A975S751"/>
<keyword evidence="4" id="KW-0378">Hydrolase</keyword>
<accession>A0A975S751</accession>
<dbReference type="GO" id="GO:0003676">
    <property type="term" value="F:nucleic acid binding"/>
    <property type="evidence" value="ECO:0007669"/>
    <property type="project" value="InterPro"/>
</dbReference>
<feature type="region of interest" description="Disordered" evidence="2">
    <location>
        <begin position="320"/>
        <end position="357"/>
    </location>
</feature>
<evidence type="ECO:0000256" key="1">
    <source>
        <dbReference type="ARBA" id="ARBA00023450"/>
    </source>
</evidence>
<dbReference type="Gene3D" id="1.10.30.50">
    <property type="match status" value="1"/>
</dbReference>
<evidence type="ECO:0000256" key="2">
    <source>
        <dbReference type="SAM" id="MobiDB-lite"/>
    </source>
</evidence>
<organism evidence="4 5">
    <name type="scientific">Arthrobacter sunyaminii</name>
    <dbReference type="NCBI Taxonomy" id="2816859"/>
    <lineage>
        <taxon>Bacteria</taxon>
        <taxon>Bacillati</taxon>
        <taxon>Actinomycetota</taxon>
        <taxon>Actinomycetes</taxon>
        <taxon>Micrococcales</taxon>
        <taxon>Micrococcaceae</taxon>
        <taxon>Arthrobacter</taxon>
    </lineage>
</organism>
<dbReference type="InterPro" id="IPR003870">
    <property type="entry name" value="DUF222"/>
</dbReference>
<dbReference type="CDD" id="cd00085">
    <property type="entry name" value="HNHc"/>
    <property type="match status" value="1"/>
</dbReference>
<protein>
    <submittedName>
        <fullName evidence="4">HNH endonuclease</fullName>
    </submittedName>
</protein>
<keyword evidence="4" id="KW-0255">Endonuclease</keyword>
<reference evidence="4" key="1">
    <citation type="submission" date="2021-06" db="EMBL/GenBank/DDBJ databases">
        <title>Novel species in genus Arthrobacter.</title>
        <authorList>
            <person name="Zhang G."/>
        </authorList>
    </citation>
    <scope>NUCLEOTIDE SEQUENCE</scope>
    <source>
        <strain evidence="4">Zg-ZUI122</strain>
    </source>
</reference>
<comment type="similarity">
    <text evidence="1">Belongs to the Rv1128c/1148c/1588c/1702c/1945/3466 family.</text>
</comment>